<reference evidence="1 2" key="1">
    <citation type="journal article" date="2019" name="Sci. Rep.">
        <title>Orb-weaving spider Araneus ventricosus genome elucidates the spidroin gene catalogue.</title>
        <authorList>
            <person name="Kono N."/>
            <person name="Nakamura H."/>
            <person name="Ohtoshi R."/>
            <person name="Moran D.A.P."/>
            <person name="Shinohara A."/>
            <person name="Yoshida Y."/>
            <person name="Fujiwara M."/>
            <person name="Mori M."/>
            <person name="Tomita M."/>
            <person name="Arakawa K."/>
        </authorList>
    </citation>
    <scope>NUCLEOTIDE SEQUENCE [LARGE SCALE GENOMIC DNA]</scope>
</reference>
<accession>A0A4Y2GRT7</accession>
<evidence type="ECO:0000313" key="1">
    <source>
        <dbReference type="EMBL" id="GBM55877.1"/>
    </source>
</evidence>
<organism evidence="1 2">
    <name type="scientific">Araneus ventricosus</name>
    <name type="common">Orbweaver spider</name>
    <name type="synonym">Epeira ventricosa</name>
    <dbReference type="NCBI Taxonomy" id="182803"/>
    <lineage>
        <taxon>Eukaryota</taxon>
        <taxon>Metazoa</taxon>
        <taxon>Ecdysozoa</taxon>
        <taxon>Arthropoda</taxon>
        <taxon>Chelicerata</taxon>
        <taxon>Arachnida</taxon>
        <taxon>Araneae</taxon>
        <taxon>Araneomorphae</taxon>
        <taxon>Entelegynae</taxon>
        <taxon>Araneoidea</taxon>
        <taxon>Araneidae</taxon>
        <taxon>Araneus</taxon>
    </lineage>
</organism>
<dbReference type="AlphaFoldDB" id="A0A4Y2GRT7"/>
<protein>
    <submittedName>
        <fullName evidence="1">Uncharacterized protein</fullName>
    </submittedName>
</protein>
<dbReference type="OrthoDB" id="8063408at2759"/>
<proteinExistence type="predicted"/>
<name>A0A4Y2GRT7_ARAVE</name>
<sequence length="99" mass="11293">MRDTRIKTSTVESFGRRARVSSTDVTVFMKEFGISLDVNEWRLFIDSSKLSLKMVFLHYGDELPSIPIAYVPHMKETYTCSSSYTELSIRNMSGVSVLT</sequence>
<evidence type="ECO:0000313" key="2">
    <source>
        <dbReference type="Proteomes" id="UP000499080"/>
    </source>
</evidence>
<gene>
    <name evidence="1" type="ORF">AVEN_2574_1</name>
</gene>
<dbReference type="PANTHER" id="PTHR46114">
    <property type="entry name" value="APPLE DOMAIN-CONTAINING PROTEIN"/>
    <property type="match status" value="1"/>
</dbReference>
<comment type="caution">
    <text evidence="1">The sequence shown here is derived from an EMBL/GenBank/DDBJ whole genome shotgun (WGS) entry which is preliminary data.</text>
</comment>
<dbReference type="PANTHER" id="PTHR46114:SF1">
    <property type="entry name" value="ZAD DOMAIN-CONTAINING PROTEIN"/>
    <property type="match status" value="1"/>
</dbReference>
<dbReference type="Proteomes" id="UP000499080">
    <property type="component" value="Unassembled WGS sequence"/>
</dbReference>
<keyword evidence="2" id="KW-1185">Reference proteome</keyword>
<dbReference type="EMBL" id="BGPR01001519">
    <property type="protein sequence ID" value="GBM55877.1"/>
    <property type="molecule type" value="Genomic_DNA"/>
</dbReference>